<evidence type="ECO:0000259" key="4">
    <source>
        <dbReference type="PROSITE" id="PS51831"/>
    </source>
</evidence>
<proteinExistence type="predicted"/>
<dbReference type="GO" id="GO:0009214">
    <property type="term" value="P:cyclic nucleotide catabolic process"/>
    <property type="evidence" value="ECO:0007669"/>
    <property type="project" value="UniProtKB-ARBA"/>
</dbReference>
<sequence length="354" mass="39488">MNVVIVDDTHINLVLMSRLIGKLDGVQTVTFQAAQPALDWCNSHPWDLLIIDYMMPDMDGLELIARLQGDPRERPPVLMVTASMDVEVRHRALENGASDFLIKPIDKVEFLARTRNMLQLRRATASLQHRARWLADEVAKATAELRDREQETIMLLARASEYRDPETGAHILRMAHYSRLIAEELGLPPQEQEDIFNAAPMHDVGKVGTPDQILLKPGRLTDEEMAVMRQHAQIGYDILKSSQAPMLQLAATIALTHHERYDGTGYPNGVQGDAIALAGRIVAVADVFDALTSRRPYKRAWTMDAARQYLLDNSGSHFDPRCVAALLARWDDVHAIRARYEDPGHAAEPAAGGA</sequence>
<evidence type="ECO:0000256" key="2">
    <source>
        <dbReference type="PROSITE-ProRule" id="PRU00169"/>
    </source>
</evidence>
<dbReference type="Proteomes" id="UP000484015">
    <property type="component" value="Unassembled WGS sequence"/>
</dbReference>
<evidence type="ECO:0000259" key="5">
    <source>
        <dbReference type="PROSITE" id="PS51832"/>
    </source>
</evidence>
<dbReference type="EMBL" id="WNLA01000001">
    <property type="protein sequence ID" value="MTW01130.1"/>
    <property type="molecule type" value="Genomic_DNA"/>
</dbReference>
<dbReference type="AlphaFoldDB" id="A0A6L6PUD6"/>
<dbReference type="SMART" id="SM00471">
    <property type="entry name" value="HDc"/>
    <property type="match status" value="1"/>
</dbReference>
<dbReference type="Gene3D" id="3.40.50.2300">
    <property type="match status" value="1"/>
</dbReference>
<dbReference type="PANTHER" id="PTHR45228">
    <property type="entry name" value="CYCLIC DI-GMP PHOSPHODIESTERASE TM_0186-RELATED"/>
    <property type="match status" value="1"/>
</dbReference>
<dbReference type="Pfam" id="PF13487">
    <property type="entry name" value="HD_5"/>
    <property type="match status" value="1"/>
</dbReference>
<dbReference type="InterPro" id="IPR037522">
    <property type="entry name" value="HD_GYP_dom"/>
</dbReference>
<comment type="caution">
    <text evidence="6">The sequence shown here is derived from an EMBL/GenBank/DDBJ whole genome shotgun (WGS) entry which is preliminary data.</text>
</comment>
<keyword evidence="7" id="KW-1185">Reference proteome</keyword>
<name>A0A6L6PUD6_9BURK</name>
<dbReference type="PROSITE" id="PS51832">
    <property type="entry name" value="HD_GYP"/>
    <property type="match status" value="1"/>
</dbReference>
<dbReference type="GO" id="GO:0004112">
    <property type="term" value="F:cyclic-nucleotide phosphodiesterase activity"/>
    <property type="evidence" value="ECO:0007669"/>
    <property type="project" value="UniProtKB-ARBA"/>
</dbReference>
<dbReference type="Gene3D" id="1.10.3210.10">
    <property type="entry name" value="Hypothetical protein af1432"/>
    <property type="match status" value="1"/>
</dbReference>
<evidence type="ECO:0000313" key="7">
    <source>
        <dbReference type="Proteomes" id="UP000484015"/>
    </source>
</evidence>
<dbReference type="InterPro" id="IPR001789">
    <property type="entry name" value="Sig_transdc_resp-reg_receiver"/>
</dbReference>
<dbReference type="PROSITE" id="PS50110">
    <property type="entry name" value="RESPONSE_REGULATORY"/>
    <property type="match status" value="1"/>
</dbReference>
<dbReference type="InterPro" id="IPR003607">
    <property type="entry name" value="HD/PDEase_dom"/>
</dbReference>
<feature type="domain" description="HD" evidence="4">
    <location>
        <begin position="167"/>
        <end position="291"/>
    </location>
</feature>
<dbReference type="InterPro" id="IPR052020">
    <property type="entry name" value="Cyclic_di-GMP/3'3'-cGAMP_PDE"/>
</dbReference>
<feature type="modified residue" description="4-aspartylphosphate" evidence="2">
    <location>
        <position position="52"/>
    </location>
</feature>
<evidence type="ECO:0000259" key="3">
    <source>
        <dbReference type="PROSITE" id="PS50110"/>
    </source>
</evidence>
<dbReference type="SUPFAM" id="SSF52172">
    <property type="entry name" value="CheY-like"/>
    <property type="match status" value="1"/>
</dbReference>
<dbReference type="PANTHER" id="PTHR45228:SF1">
    <property type="entry name" value="CYCLIC DI-GMP PHOSPHODIESTERASE TM_0186"/>
    <property type="match status" value="1"/>
</dbReference>
<dbReference type="Pfam" id="PF00072">
    <property type="entry name" value="Response_reg"/>
    <property type="match status" value="1"/>
</dbReference>
<evidence type="ECO:0000313" key="6">
    <source>
        <dbReference type="EMBL" id="MTW01130.1"/>
    </source>
</evidence>
<reference evidence="6 7" key="1">
    <citation type="submission" date="2019-11" db="EMBL/GenBank/DDBJ databases">
        <title>Type strains purchased from KCTC, JCM and DSMZ.</title>
        <authorList>
            <person name="Lu H."/>
        </authorList>
    </citation>
    <scope>NUCLEOTIDE SEQUENCE [LARGE SCALE GENOMIC DNA]</scope>
    <source>
        <strain evidence="6 7">KCTC 42409</strain>
    </source>
</reference>
<dbReference type="OrthoDB" id="9763857at2"/>
<dbReference type="InterPro" id="IPR011006">
    <property type="entry name" value="CheY-like_superfamily"/>
</dbReference>
<dbReference type="CDD" id="cd17551">
    <property type="entry name" value="REC_RpfG-like"/>
    <property type="match status" value="1"/>
</dbReference>
<dbReference type="PROSITE" id="PS51831">
    <property type="entry name" value="HD"/>
    <property type="match status" value="1"/>
</dbReference>
<feature type="domain" description="HD-GYP" evidence="5">
    <location>
        <begin position="145"/>
        <end position="342"/>
    </location>
</feature>
<dbReference type="SMART" id="SM00448">
    <property type="entry name" value="REC"/>
    <property type="match status" value="1"/>
</dbReference>
<evidence type="ECO:0000256" key="1">
    <source>
        <dbReference type="ARBA" id="ARBA00022801"/>
    </source>
</evidence>
<gene>
    <name evidence="6" type="ORF">GM668_03410</name>
</gene>
<dbReference type="GO" id="GO:0000160">
    <property type="term" value="P:phosphorelay signal transduction system"/>
    <property type="evidence" value="ECO:0007669"/>
    <property type="project" value="InterPro"/>
</dbReference>
<keyword evidence="2" id="KW-0597">Phosphoprotein</keyword>
<protein>
    <submittedName>
        <fullName evidence="6">Response regulator</fullName>
    </submittedName>
</protein>
<dbReference type="CDD" id="cd00077">
    <property type="entry name" value="HDc"/>
    <property type="match status" value="1"/>
</dbReference>
<organism evidence="6 7">
    <name type="scientific">Pseudoduganella ginsengisoli</name>
    <dbReference type="NCBI Taxonomy" id="1462440"/>
    <lineage>
        <taxon>Bacteria</taxon>
        <taxon>Pseudomonadati</taxon>
        <taxon>Pseudomonadota</taxon>
        <taxon>Betaproteobacteria</taxon>
        <taxon>Burkholderiales</taxon>
        <taxon>Oxalobacteraceae</taxon>
        <taxon>Telluria group</taxon>
        <taxon>Pseudoduganella</taxon>
    </lineage>
</organism>
<dbReference type="FunFam" id="1.10.3210.10:FF:000018">
    <property type="entry name" value="Two-component system response regulator"/>
    <property type="match status" value="1"/>
</dbReference>
<dbReference type="InterPro" id="IPR006674">
    <property type="entry name" value="HD_domain"/>
</dbReference>
<feature type="domain" description="Response regulatory" evidence="3">
    <location>
        <begin position="2"/>
        <end position="118"/>
    </location>
</feature>
<dbReference type="RefSeq" id="WP_155437479.1">
    <property type="nucleotide sequence ID" value="NZ_WNLA01000001.1"/>
</dbReference>
<keyword evidence="1" id="KW-0378">Hydrolase</keyword>
<dbReference type="SUPFAM" id="SSF109604">
    <property type="entry name" value="HD-domain/PDEase-like"/>
    <property type="match status" value="1"/>
</dbReference>
<accession>A0A6L6PUD6</accession>